<keyword evidence="8" id="KW-0418">Kinase</keyword>
<dbReference type="AlphaFoldDB" id="A0A7J6N035"/>
<evidence type="ECO:0000256" key="3">
    <source>
        <dbReference type="ARBA" id="ARBA00022692"/>
    </source>
</evidence>
<organism evidence="8 9">
    <name type="scientific">Perkinsus chesapeaki</name>
    <name type="common">Clam parasite</name>
    <name type="synonym">Perkinsus andrewsi</name>
    <dbReference type="NCBI Taxonomy" id="330153"/>
    <lineage>
        <taxon>Eukaryota</taxon>
        <taxon>Sar</taxon>
        <taxon>Alveolata</taxon>
        <taxon>Perkinsozoa</taxon>
        <taxon>Perkinsea</taxon>
        <taxon>Perkinsida</taxon>
        <taxon>Perkinsidae</taxon>
        <taxon>Perkinsus</taxon>
    </lineage>
</organism>
<evidence type="ECO:0000259" key="7">
    <source>
        <dbReference type="Pfam" id="PF03600"/>
    </source>
</evidence>
<keyword evidence="2" id="KW-0813">Transport</keyword>
<evidence type="ECO:0000313" key="8">
    <source>
        <dbReference type="EMBL" id="KAF4677086.1"/>
    </source>
</evidence>
<sequence length="643" mass="71545">MAMAVVVFVTLWNPNYAREDVHRTKLKKYNMHISSLIKDSNLTLPVHKNPRALDVKVVTSKDTNTLWSHLEEATLIDELPEESGRTLNWQLWYDPALELPASNKRALLEGPTTETLLYSNSLALATNVEAEFYQNVDLVPIYKDYGIPTDQDTIPLKFVIWLEGDGLPISFFFEALPLGNVARYRVLIAGILFVCTFALIITEKMHRVYATFIGSMLGLFLIALLHEVPELMDIMAMVDFGTLMLLFSMMVNVHLLALTGFFQYIAARMVIYAKGRVSLLFFLLTISSGLLSGFLDNVTTVMLIGPVTISLCKEIKKSPVAFYLAETFLATMGGATTLIGDPSNIIIGSKLGISFTDFLVYNAPLVLILLPIAAFILYTRFKSEVSGMVELDIEKMKRENIIHDKVAFAHVASLFAAIVLALCLSPVHGFEPAWFTLMSMYIGCMITSPHDFHKVLEAVEWDTLIFFASLFVFVESINELGLIRAIGDVLTNIITSVPIEHRLWVAQLLILWVSAIGSAFLESLPYADADEDEAKAEADKAEDDEKSVHSVTRGDGVQLVHHSAINRSLFGEDDNLMPVSPGGDEEHPPQPAVKRHPIAEARAVEAKHFLQYGFPLLMCLMVICSLYQVILFEFIGAANDMPA</sequence>
<feature type="transmembrane region" description="Helical" evidence="6">
    <location>
        <begin position="277"/>
        <end position="295"/>
    </location>
</feature>
<accession>A0A7J6N035</accession>
<proteinExistence type="predicted"/>
<feature type="transmembrane region" description="Helical" evidence="6">
    <location>
        <begin position="358"/>
        <end position="378"/>
    </location>
</feature>
<dbReference type="PANTHER" id="PTHR43568">
    <property type="entry name" value="P PROTEIN"/>
    <property type="match status" value="1"/>
</dbReference>
<dbReference type="InterPro" id="IPR051475">
    <property type="entry name" value="Diverse_Ion_Transporter"/>
</dbReference>
<feature type="transmembrane region" description="Helical" evidence="6">
    <location>
        <begin position="406"/>
        <end position="427"/>
    </location>
</feature>
<feature type="domain" description="Citrate transporter-like" evidence="7">
    <location>
        <begin position="197"/>
        <end position="527"/>
    </location>
</feature>
<comment type="caution">
    <text evidence="8">The sequence shown here is derived from an EMBL/GenBank/DDBJ whole genome shotgun (WGS) entry which is preliminary data.</text>
</comment>
<evidence type="ECO:0000256" key="4">
    <source>
        <dbReference type="ARBA" id="ARBA00022989"/>
    </source>
</evidence>
<gene>
    <name evidence="8" type="primary">OCA2_2</name>
    <name evidence="8" type="ORF">FOL47_003537</name>
</gene>
<dbReference type="OrthoDB" id="442352at2759"/>
<evidence type="ECO:0000256" key="6">
    <source>
        <dbReference type="SAM" id="Phobius"/>
    </source>
</evidence>
<keyword evidence="4 6" id="KW-1133">Transmembrane helix</keyword>
<dbReference type="Pfam" id="PF03600">
    <property type="entry name" value="CitMHS"/>
    <property type="match status" value="1"/>
</dbReference>
<dbReference type="InterPro" id="IPR004680">
    <property type="entry name" value="Cit_transptr-like_dom"/>
</dbReference>
<evidence type="ECO:0000256" key="5">
    <source>
        <dbReference type="ARBA" id="ARBA00023136"/>
    </source>
</evidence>
<reference evidence="8 9" key="1">
    <citation type="submission" date="2020-04" db="EMBL/GenBank/DDBJ databases">
        <title>Perkinsus chesapeaki whole genome sequence.</title>
        <authorList>
            <person name="Bogema D.R."/>
        </authorList>
    </citation>
    <scope>NUCLEOTIDE SEQUENCE [LARGE SCALE GENOMIC DNA]</scope>
    <source>
        <strain evidence="8">ATCC PRA-425</strain>
    </source>
</reference>
<dbReference type="PANTHER" id="PTHR43568:SF1">
    <property type="entry name" value="P PROTEIN"/>
    <property type="match status" value="1"/>
</dbReference>
<keyword evidence="3 6" id="KW-0812">Transmembrane</keyword>
<comment type="subcellular location">
    <subcellularLocation>
        <location evidence="1">Membrane</location>
        <topology evidence="1">Multi-pass membrane protein</topology>
    </subcellularLocation>
</comment>
<evidence type="ECO:0000313" key="9">
    <source>
        <dbReference type="Proteomes" id="UP000591131"/>
    </source>
</evidence>
<dbReference type="GO" id="GO:0055085">
    <property type="term" value="P:transmembrane transport"/>
    <property type="evidence" value="ECO:0007669"/>
    <property type="project" value="InterPro"/>
</dbReference>
<feature type="transmembrane region" description="Helical" evidence="6">
    <location>
        <begin position="182"/>
        <end position="201"/>
    </location>
</feature>
<dbReference type="GO" id="GO:0016301">
    <property type="term" value="F:kinase activity"/>
    <property type="evidence" value="ECO:0007669"/>
    <property type="project" value="UniProtKB-KW"/>
</dbReference>
<dbReference type="GO" id="GO:0016020">
    <property type="term" value="C:membrane"/>
    <property type="evidence" value="ECO:0007669"/>
    <property type="project" value="UniProtKB-SubCell"/>
</dbReference>
<name>A0A7J6N035_PERCH</name>
<feature type="transmembrane region" description="Helical" evidence="6">
    <location>
        <begin position="464"/>
        <end position="483"/>
    </location>
</feature>
<feature type="transmembrane region" description="Helical" evidence="6">
    <location>
        <begin position="245"/>
        <end position="265"/>
    </location>
</feature>
<feature type="transmembrane region" description="Helical" evidence="6">
    <location>
        <begin position="208"/>
        <end position="225"/>
    </location>
</feature>
<keyword evidence="9" id="KW-1185">Reference proteome</keyword>
<evidence type="ECO:0000256" key="2">
    <source>
        <dbReference type="ARBA" id="ARBA00022448"/>
    </source>
</evidence>
<keyword evidence="8" id="KW-0808">Transferase</keyword>
<dbReference type="EMBL" id="JAAPAO010000021">
    <property type="protein sequence ID" value="KAF4677086.1"/>
    <property type="molecule type" value="Genomic_DNA"/>
</dbReference>
<protein>
    <submittedName>
        <fullName evidence="8">Protein kinase</fullName>
    </submittedName>
</protein>
<dbReference type="Proteomes" id="UP000591131">
    <property type="component" value="Unassembled WGS sequence"/>
</dbReference>
<evidence type="ECO:0000256" key="1">
    <source>
        <dbReference type="ARBA" id="ARBA00004141"/>
    </source>
</evidence>
<keyword evidence="5 6" id="KW-0472">Membrane</keyword>
<feature type="transmembrane region" description="Helical" evidence="6">
    <location>
        <begin position="612"/>
        <end position="635"/>
    </location>
</feature>